<dbReference type="AlphaFoldDB" id="F0ZFG4"/>
<dbReference type="FunCoup" id="F0ZFG4">
    <property type="interactions" value="22"/>
</dbReference>
<comment type="function">
    <text evidence="1">Scaffold protein in the commander complex that is essential for endosomal recycling of transmembrane cargos; the commander complex is composed of the CCC subcomplex and the retriever subcomplex.</text>
</comment>
<dbReference type="EMBL" id="GL871002">
    <property type="protein sequence ID" value="EGC37334.1"/>
    <property type="molecule type" value="Genomic_DNA"/>
</dbReference>
<protein>
    <recommendedName>
        <fullName evidence="2">COMM domain-containing protein</fullName>
    </recommendedName>
</protein>
<dbReference type="OrthoDB" id="77522at2759"/>
<dbReference type="PANTHER" id="PTHR12333">
    <property type="entry name" value="COMM DOMAIN CONTAINING PROTEIN 10"/>
    <property type="match status" value="1"/>
</dbReference>
<sequence length="201" mass="23289">MTDNNIFGNTKKFNDSIDIINKLETPRFQKILIRVLNKNERIFTEQEEGILQNIFKLTSSEFKGVLECCSFIFEQTAYYSLSPNNLLNQLKKTNLDDDKASSFQSTWEDNSDEVLGYLRTQSISPLQLDEIGWRLHYQMSSSTAIKRQASAILSLDFKSDTSNNNNNSNKKNNMILEFNKEQLLDFYNKLETIQEKLDSLA</sequence>
<evidence type="ECO:0000256" key="1">
    <source>
        <dbReference type="ARBA" id="ARBA00093300"/>
    </source>
</evidence>
<evidence type="ECO:0000259" key="2">
    <source>
        <dbReference type="PROSITE" id="PS51269"/>
    </source>
</evidence>
<dbReference type="GeneID" id="10500107"/>
<dbReference type="Proteomes" id="UP000001064">
    <property type="component" value="Unassembled WGS sequence"/>
</dbReference>
<feature type="domain" description="COMM" evidence="2">
    <location>
        <begin position="127"/>
        <end position="201"/>
    </location>
</feature>
<dbReference type="RefSeq" id="XP_003286148.1">
    <property type="nucleotide sequence ID" value="XM_003286100.1"/>
</dbReference>
<keyword evidence="4" id="KW-1185">Reference proteome</keyword>
<evidence type="ECO:0000313" key="4">
    <source>
        <dbReference type="Proteomes" id="UP000001064"/>
    </source>
</evidence>
<reference evidence="4" key="1">
    <citation type="journal article" date="2011" name="Genome Biol.">
        <title>Comparative genomics of the social amoebae Dictyostelium discoideum and Dictyostelium purpureum.</title>
        <authorList>
            <consortium name="US DOE Joint Genome Institute (JGI-PGF)"/>
            <person name="Sucgang R."/>
            <person name="Kuo A."/>
            <person name="Tian X."/>
            <person name="Salerno W."/>
            <person name="Parikh A."/>
            <person name="Feasley C.L."/>
            <person name="Dalin E."/>
            <person name="Tu H."/>
            <person name="Huang E."/>
            <person name="Barry K."/>
            <person name="Lindquist E."/>
            <person name="Shapiro H."/>
            <person name="Bruce D."/>
            <person name="Schmutz J."/>
            <person name="Salamov A."/>
            <person name="Fey P."/>
            <person name="Gaudet P."/>
            <person name="Anjard C."/>
            <person name="Babu M.M."/>
            <person name="Basu S."/>
            <person name="Bushmanova Y."/>
            <person name="van der Wel H."/>
            <person name="Katoh-Kurasawa M."/>
            <person name="Dinh C."/>
            <person name="Coutinho P.M."/>
            <person name="Saito T."/>
            <person name="Elias M."/>
            <person name="Schaap P."/>
            <person name="Kay R.R."/>
            <person name="Henrissat B."/>
            <person name="Eichinger L."/>
            <person name="Rivero F."/>
            <person name="Putnam N.H."/>
            <person name="West C.M."/>
            <person name="Loomis W.F."/>
            <person name="Chisholm R.L."/>
            <person name="Shaulsky G."/>
            <person name="Strassmann J.E."/>
            <person name="Queller D.C."/>
            <person name="Kuspa A."/>
            <person name="Grigoriev I.V."/>
        </authorList>
    </citation>
    <scope>NUCLEOTIDE SEQUENCE [LARGE SCALE GENOMIC DNA]</scope>
    <source>
        <strain evidence="4">QSDP1</strain>
    </source>
</reference>
<dbReference type="PANTHER" id="PTHR12333:SF0">
    <property type="entry name" value="COMM DOMAIN-CONTAINING PROTEIN 10"/>
    <property type="match status" value="1"/>
</dbReference>
<dbReference type="KEGG" id="dpp:DICPUDRAFT_30479"/>
<dbReference type="InterPro" id="IPR017920">
    <property type="entry name" value="COMM"/>
</dbReference>
<dbReference type="STRING" id="5786.F0ZFG4"/>
<dbReference type="eggNOG" id="ENOG502QWQ2">
    <property type="taxonomic scope" value="Eukaryota"/>
</dbReference>
<dbReference type="Pfam" id="PF07258">
    <property type="entry name" value="COMM_domain"/>
    <property type="match status" value="1"/>
</dbReference>
<dbReference type="PROSITE" id="PS51269">
    <property type="entry name" value="COMM"/>
    <property type="match status" value="1"/>
</dbReference>
<dbReference type="InterPro" id="IPR037361">
    <property type="entry name" value="COMMD10"/>
</dbReference>
<evidence type="ECO:0000313" key="3">
    <source>
        <dbReference type="EMBL" id="EGC37334.1"/>
    </source>
</evidence>
<dbReference type="InParanoid" id="F0ZFG4"/>
<gene>
    <name evidence="3" type="ORF">DICPUDRAFT_30479</name>
</gene>
<accession>F0ZFG4</accession>
<dbReference type="OMA" id="FVEFNHK"/>
<proteinExistence type="predicted"/>
<organism evidence="3 4">
    <name type="scientific">Dictyostelium purpureum</name>
    <name type="common">Slime mold</name>
    <dbReference type="NCBI Taxonomy" id="5786"/>
    <lineage>
        <taxon>Eukaryota</taxon>
        <taxon>Amoebozoa</taxon>
        <taxon>Evosea</taxon>
        <taxon>Eumycetozoa</taxon>
        <taxon>Dictyostelia</taxon>
        <taxon>Dictyosteliales</taxon>
        <taxon>Dictyosteliaceae</taxon>
        <taxon>Dictyostelium</taxon>
    </lineage>
</organism>
<dbReference type="Pfam" id="PF21672">
    <property type="entry name" value="COMM_HN"/>
    <property type="match status" value="1"/>
</dbReference>
<dbReference type="VEuPathDB" id="AmoebaDB:DICPUDRAFT_30479"/>
<name>F0ZFG4_DICPU</name>